<dbReference type="InterPro" id="IPR021857">
    <property type="entry name" value="DUF3467"/>
</dbReference>
<reference evidence="1" key="1">
    <citation type="journal article" date="2014" name="Front. Microbiol.">
        <title>High frequency of phylogenetically diverse reductive dehalogenase-homologous genes in deep subseafloor sedimentary metagenomes.</title>
        <authorList>
            <person name="Kawai M."/>
            <person name="Futagami T."/>
            <person name="Toyoda A."/>
            <person name="Takaki Y."/>
            <person name="Nishi S."/>
            <person name="Hori S."/>
            <person name="Arai W."/>
            <person name="Tsubouchi T."/>
            <person name="Morono Y."/>
            <person name="Uchiyama I."/>
            <person name="Ito T."/>
            <person name="Fujiyama A."/>
            <person name="Inagaki F."/>
            <person name="Takami H."/>
        </authorList>
    </citation>
    <scope>NUCLEOTIDE SEQUENCE</scope>
    <source>
        <strain evidence="1">Expedition CK06-06</strain>
    </source>
</reference>
<dbReference type="Pfam" id="PF11950">
    <property type="entry name" value="DUF3467"/>
    <property type="match status" value="1"/>
</dbReference>
<gene>
    <name evidence="1" type="ORF">S12H4_45254</name>
</gene>
<sequence>MDSTDELKTKQIQIELDEKVGTGEYSNLVIVTHSPAEFILDFTQVMPGMPKARVRARIIMAPLHVKTFAMALSENIRKYEARFGDIQVSKDEWAREFGIKLPPGTVPD</sequence>
<accession>X1VJ13</accession>
<dbReference type="AlphaFoldDB" id="X1VJ13"/>
<evidence type="ECO:0000313" key="1">
    <source>
        <dbReference type="EMBL" id="GAJ07710.1"/>
    </source>
</evidence>
<protein>
    <recommendedName>
        <fullName evidence="2">DUF3467 domain-containing protein</fullName>
    </recommendedName>
</protein>
<name>X1VJ13_9ZZZZ</name>
<proteinExistence type="predicted"/>
<comment type="caution">
    <text evidence="1">The sequence shown here is derived from an EMBL/GenBank/DDBJ whole genome shotgun (WGS) entry which is preliminary data.</text>
</comment>
<organism evidence="1">
    <name type="scientific">marine sediment metagenome</name>
    <dbReference type="NCBI Taxonomy" id="412755"/>
    <lineage>
        <taxon>unclassified sequences</taxon>
        <taxon>metagenomes</taxon>
        <taxon>ecological metagenomes</taxon>
    </lineage>
</organism>
<evidence type="ECO:0008006" key="2">
    <source>
        <dbReference type="Google" id="ProtNLM"/>
    </source>
</evidence>
<dbReference type="EMBL" id="BARW01027962">
    <property type="protein sequence ID" value="GAJ07710.1"/>
    <property type="molecule type" value="Genomic_DNA"/>
</dbReference>